<evidence type="ECO:0000313" key="5">
    <source>
        <dbReference type="EMBL" id="SHI38725.1"/>
    </source>
</evidence>
<dbReference type="PANTHER" id="PTHR30109:SF4">
    <property type="entry name" value="CARBON MONOXIDE DEHYDROGENASE"/>
    <property type="match status" value="1"/>
</dbReference>
<evidence type="ECO:0000256" key="2">
    <source>
        <dbReference type="ARBA" id="ARBA00022723"/>
    </source>
</evidence>
<dbReference type="GO" id="GO:0046872">
    <property type="term" value="F:metal ion binding"/>
    <property type="evidence" value="ECO:0007669"/>
    <property type="project" value="UniProtKB-KW"/>
</dbReference>
<reference evidence="6" key="1">
    <citation type="submission" date="2016-11" db="EMBL/GenBank/DDBJ databases">
        <authorList>
            <person name="Varghese N."/>
            <person name="Submissions S."/>
        </authorList>
    </citation>
    <scope>NUCLEOTIDE SEQUENCE [LARGE SCALE GENOMIC DNA]</scope>
    <source>
        <strain evidence="6">DSM 16057</strain>
    </source>
</reference>
<keyword evidence="3" id="KW-0408">Iron</keyword>
<dbReference type="GO" id="GO:0042542">
    <property type="term" value="P:response to hydrogen peroxide"/>
    <property type="evidence" value="ECO:0007669"/>
    <property type="project" value="TreeGrafter"/>
</dbReference>
<dbReference type="GO" id="GO:0004601">
    <property type="term" value="F:peroxidase activity"/>
    <property type="evidence" value="ECO:0007669"/>
    <property type="project" value="TreeGrafter"/>
</dbReference>
<dbReference type="GO" id="GO:0051539">
    <property type="term" value="F:4 iron, 4 sulfur cluster binding"/>
    <property type="evidence" value="ECO:0007669"/>
    <property type="project" value="UniProtKB-KW"/>
</dbReference>
<sequence>MKSSFNSSPAGTVWKRPFTACPSNNRNAVSACREYDILLGEPQLSSQPVGFGVVDPDYINIMVTGHQHALIGPVQEGLGEPWAVELARDAGAKGFKIVGCTCVGQDIQSRGGEVFAGHAGNNFTSEALLATGGIDLVISEFNCTLPGIEEVCRQYMVAQICLDDVAKKQNAGCLPFDPAGGESIARRVAG</sequence>
<dbReference type="InterPro" id="IPR011254">
    <property type="entry name" value="Prismane-like_sf"/>
</dbReference>
<accession>A0A1M6AQJ2</accession>
<protein>
    <submittedName>
        <fullName evidence="5">Prismane/CO dehydrogenase family protein</fullName>
    </submittedName>
</protein>
<proteinExistence type="predicted"/>
<name>A0A1M6AQJ2_9FIRM</name>
<organism evidence="5 6">
    <name type="scientific">Desulfofundulus thermosubterraneus DSM 16057</name>
    <dbReference type="NCBI Taxonomy" id="1121432"/>
    <lineage>
        <taxon>Bacteria</taxon>
        <taxon>Bacillati</taxon>
        <taxon>Bacillota</taxon>
        <taxon>Clostridia</taxon>
        <taxon>Eubacteriales</taxon>
        <taxon>Peptococcaceae</taxon>
        <taxon>Desulfofundulus</taxon>
    </lineage>
</organism>
<dbReference type="Gene3D" id="3.40.50.2030">
    <property type="match status" value="1"/>
</dbReference>
<keyword evidence="6" id="KW-1185">Reference proteome</keyword>
<keyword evidence="4" id="KW-0411">Iron-sulfur</keyword>
<dbReference type="Pfam" id="PF03063">
    <property type="entry name" value="Prismane"/>
    <property type="match status" value="1"/>
</dbReference>
<gene>
    <name evidence="5" type="ORF">SAMN02745219_00237</name>
</gene>
<dbReference type="EMBL" id="FQZM01000003">
    <property type="protein sequence ID" value="SHI38725.1"/>
    <property type="molecule type" value="Genomic_DNA"/>
</dbReference>
<evidence type="ECO:0000313" key="6">
    <source>
        <dbReference type="Proteomes" id="UP000184529"/>
    </source>
</evidence>
<evidence type="ECO:0000256" key="1">
    <source>
        <dbReference type="ARBA" id="ARBA00022485"/>
    </source>
</evidence>
<evidence type="ECO:0000256" key="3">
    <source>
        <dbReference type="ARBA" id="ARBA00023004"/>
    </source>
</evidence>
<evidence type="ECO:0000256" key="4">
    <source>
        <dbReference type="ARBA" id="ARBA00023014"/>
    </source>
</evidence>
<dbReference type="SUPFAM" id="SSF56821">
    <property type="entry name" value="Prismane protein-like"/>
    <property type="match status" value="1"/>
</dbReference>
<dbReference type="InterPro" id="IPR004137">
    <property type="entry name" value="HCP/CODH"/>
</dbReference>
<dbReference type="GO" id="GO:0050418">
    <property type="term" value="F:hydroxylamine reductase activity"/>
    <property type="evidence" value="ECO:0007669"/>
    <property type="project" value="TreeGrafter"/>
</dbReference>
<keyword evidence="2" id="KW-0479">Metal-binding</keyword>
<dbReference type="AlphaFoldDB" id="A0A1M6AQJ2"/>
<dbReference type="Proteomes" id="UP000184529">
    <property type="component" value="Unassembled WGS sequence"/>
</dbReference>
<keyword evidence="1" id="KW-0004">4Fe-4S</keyword>
<dbReference type="STRING" id="1121432.SAMN02745219_00237"/>
<dbReference type="PANTHER" id="PTHR30109">
    <property type="entry name" value="HYDROXYLAMINE REDUCTASE"/>
    <property type="match status" value="1"/>
</dbReference>
<dbReference type="InterPro" id="IPR016099">
    <property type="entry name" value="Prismane-like_a/b-sand"/>
</dbReference>